<feature type="binding site" evidence="12">
    <location>
        <position position="287"/>
    </location>
    <ligand>
        <name>K(+)</name>
        <dbReference type="ChEBI" id="CHEBI:29103"/>
    </ligand>
</feature>
<dbReference type="InterPro" id="IPR002139">
    <property type="entry name" value="Ribo/fructo_kinase"/>
</dbReference>
<dbReference type="EC" id="2.7.1.15" evidence="2 12"/>
<comment type="caution">
    <text evidence="12">Lacks conserved residue(s) required for the propagation of feature annotation.</text>
</comment>
<dbReference type="Pfam" id="PF00294">
    <property type="entry name" value="PfkB"/>
    <property type="match status" value="1"/>
</dbReference>
<dbReference type="GO" id="GO:0019303">
    <property type="term" value="P:D-ribose catabolic process"/>
    <property type="evidence" value="ECO:0007669"/>
    <property type="project" value="UniProtKB-UniRule"/>
</dbReference>
<keyword evidence="9 12" id="KW-0460">Magnesium</keyword>
<keyword evidence="11 12" id="KW-0119">Carbohydrate metabolism</keyword>
<evidence type="ECO:0000256" key="8">
    <source>
        <dbReference type="ARBA" id="ARBA00022840"/>
    </source>
</evidence>
<feature type="domain" description="Carbohydrate kinase PfkB" evidence="13">
    <location>
        <begin position="7"/>
        <end position="298"/>
    </location>
</feature>
<dbReference type="InterPro" id="IPR029056">
    <property type="entry name" value="Ribokinase-like"/>
</dbReference>
<evidence type="ECO:0000256" key="11">
    <source>
        <dbReference type="ARBA" id="ARBA00023277"/>
    </source>
</evidence>
<sequence length="314" mass="33785">MRGLSLKNVVVVGSVNVDIFLKVSRMPRLGETILGDGFYWHIGGKGANQAVGVARLDVPVYFVGKVGNDPFQQRIIDQLKREGVNTEFVMQDEKNPSGMAVILVDKEGRNCITVIGGANRNLSPKDVKEARKVVLKADILLLQLEIPLETVEYALRLARESGVCTVLNPAPANILNPGILSNTEILVPNRNEAEKISGVKISSLQEAKKAGTLVLGKGVKAVVLTLGEEGALLLTREKIRHFHGIPVKPLDTTGAGDSFIAALATALIQGKDLEKAVRYANHAASLSVTKLGAQASLPRKEELEDFIAQHPITV</sequence>
<comment type="subunit">
    <text evidence="12">Homodimer.</text>
</comment>
<evidence type="ECO:0000256" key="7">
    <source>
        <dbReference type="ARBA" id="ARBA00022777"/>
    </source>
</evidence>
<evidence type="ECO:0000256" key="1">
    <source>
        <dbReference type="ARBA" id="ARBA00005380"/>
    </source>
</evidence>
<dbReference type="Proteomes" id="UP000320679">
    <property type="component" value="Unassembled WGS sequence"/>
</dbReference>
<feature type="binding site" evidence="12">
    <location>
        <position position="145"/>
    </location>
    <ligand>
        <name>substrate</name>
    </ligand>
</feature>
<feature type="binding site" evidence="12">
    <location>
        <position position="296"/>
    </location>
    <ligand>
        <name>K(+)</name>
        <dbReference type="ChEBI" id="CHEBI:29103"/>
    </ligand>
</feature>
<comment type="activity regulation">
    <text evidence="12">Activated by a monovalent cation that binds near, but not in, the active site. The most likely occupant of the site in vivo is potassium. Ion binding induces a conformational change that may alter substrate affinity.</text>
</comment>
<comment type="pathway">
    <text evidence="12">Carbohydrate metabolism; D-ribose degradation; D-ribose 5-phosphate from beta-D-ribopyranose: step 2/2.</text>
</comment>
<feature type="binding site" evidence="12">
    <location>
        <begin position="225"/>
        <end position="230"/>
    </location>
    <ligand>
        <name>ATP</name>
        <dbReference type="ChEBI" id="CHEBI:30616"/>
    </ligand>
</feature>
<keyword evidence="4 12" id="KW-0808">Transferase</keyword>
<feature type="binding site" evidence="12">
    <location>
        <position position="290"/>
    </location>
    <ligand>
        <name>K(+)</name>
        <dbReference type="ChEBI" id="CHEBI:29103"/>
    </ligand>
</feature>
<dbReference type="GO" id="GO:0046872">
    <property type="term" value="F:metal ion binding"/>
    <property type="evidence" value="ECO:0007669"/>
    <property type="project" value="UniProtKB-KW"/>
</dbReference>
<evidence type="ECO:0000256" key="4">
    <source>
        <dbReference type="ARBA" id="ARBA00022679"/>
    </source>
</evidence>
<dbReference type="InterPro" id="IPR011877">
    <property type="entry name" value="Ribokinase"/>
</dbReference>
<dbReference type="PRINTS" id="PR00990">
    <property type="entry name" value="RIBOKINASE"/>
</dbReference>
<dbReference type="NCBIfam" id="TIGR02152">
    <property type="entry name" value="D_ribokin_bact"/>
    <property type="match status" value="1"/>
</dbReference>
<feature type="binding site" evidence="12">
    <location>
        <position position="251"/>
    </location>
    <ligand>
        <name>K(+)</name>
        <dbReference type="ChEBI" id="CHEBI:29103"/>
    </ligand>
</feature>
<dbReference type="HAMAP" id="MF_01987">
    <property type="entry name" value="Ribokinase"/>
    <property type="match status" value="1"/>
</dbReference>
<evidence type="ECO:0000256" key="6">
    <source>
        <dbReference type="ARBA" id="ARBA00022741"/>
    </source>
</evidence>
<keyword evidence="8 12" id="KW-0067">ATP-binding</keyword>
<evidence type="ECO:0000313" key="14">
    <source>
        <dbReference type="EMBL" id="TET45385.1"/>
    </source>
</evidence>
<evidence type="ECO:0000259" key="13">
    <source>
        <dbReference type="Pfam" id="PF00294"/>
    </source>
</evidence>
<evidence type="ECO:0000313" key="15">
    <source>
        <dbReference type="Proteomes" id="UP000320679"/>
    </source>
</evidence>
<evidence type="ECO:0000256" key="3">
    <source>
        <dbReference type="ARBA" id="ARBA00016943"/>
    </source>
</evidence>
<comment type="catalytic activity">
    <reaction evidence="12">
        <text>D-ribose + ATP = D-ribose 5-phosphate + ADP + H(+)</text>
        <dbReference type="Rhea" id="RHEA:13697"/>
        <dbReference type="ChEBI" id="CHEBI:15378"/>
        <dbReference type="ChEBI" id="CHEBI:30616"/>
        <dbReference type="ChEBI" id="CHEBI:47013"/>
        <dbReference type="ChEBI" id="CHEBI:78346"/>
        <dbReference type="ChEBI" id="CHEBI:456216"/>
        <dbReference type="EC" id="2.7.1.15"/>
    </reaction>
</comment>
<comment type="similarity">
    <text evidence="12">Belongs to the carbohydrate kinase PfkB family. Ribokinase subfamily.</text>
</comment>
<comment type="similarity">
    <text evidence="1">Belongs to the carbohydrate kinase pfkB family.</text>
</comment>
<dbReference type="Gene3D" id="3.40.1190.20">
    <property type="match status" value="1"/>
</dbReference>
<dbReference type="PANTHER" id="PTHR10584:SF166">
    <property type="entry name" value="RIBOKINASE"/>
    <property type="match status" value="1"/>
</dbReference>
<dbReference type="PANTHER" id="PTHR10584">
    <property type="entry name" value="SUGAR KINASE"/>
    <property type="match status" value="1"/>
</dbReference>
<feature type="active site" description="Proton acceptor" evidence="12">
    <location>
        <position position="257"/>
    </location>
</feature>
<keyword evidence="12" id="KW-0963">Cytoplasm</keyword>
<feature type="binding site" evidence="12">
    <location>
        <position position="257"/>
    </location>
    <ligand>
        <name>substrate</name>
    </ligand>
</feature>
<dbReference type="CDD" id="cd01174">
    <property type="entry name" value="ribokinase"/>
    <property type="match status" value="1"/>
</dbReference>
<feature type="binding site" evidence="12">
    <location>
        <begin position="44"/>
        <end position="48"/>
    </location>
    <ligand>
        <name>substrate</name>
    </ligand>
</feature>
<evidence type="ECO:0000256" key="9">
    <source>
        <dbReference type="ARBA" id="ARBA00022842"/>
    </source>
</evidence>
<evidence type="ECO:0000256" key="2">
    <source>
        <dbReference type="ARBA" id="ARBA00012035"/>
    </source>
</evidence>
<keyword evidence="5 12" id="KW-0479">Metal-binding</keyword>
<dbReference type="AlphaFoldDB" id="A0A523USC7"/>
<comment type="function">
    <text evidence="12">Catalyzes the phosphorylation of ribose at O-5 in a reaction requiring ATP and magnesium. The resulting D-ribose-5-phosphate can then be used either for sythesis of nucleotides, histidine, and tryptophan, or as a component of the pentose phosphate pathway.</text>
</comment>
<evidence type="ECO:0000256" key="5">
    <source>
        <dbReference type="ARBA" id="ARBA00022723"/>
    </source>
</evidence>
<reference evidence="14 15" key="1">
    <citation type="submission" date="2019-03" db="EMBL/GenBank/DDBJ databases">
        <title>Metabolic potential of uncultured bacteria and archaea associated with petroleum seepage in deep-sea sediments.</title>
        <authorList>
            <person name="Dong X."/>
            <person name="Hubert C."/>
        </authorList>
    </citation>
    <scope>NUCLEOTIDE SEQUENCE [LARGE SCALE GENOMIC DNA]</scope>
    <source>
        <strain evidence="14">E29_bin78</strain>
    </source>
</reference>
<comment type="caution">
    <text evidence="14">The sequence shown here is derived from an EMBL/GenBank/DDBJ whole genome shotgun (WGS) entry which is preliminary data.</text>
</comment>
<dbReference type="GO" id="GO:0005829">
    <property type="term" value="C:cytosol"/>
    <property type="evidence" value="ECO:0007669"/>
    <property type="project" value="TreeGrafter"/>
</dbReference>
<keyword evidence="7 12" id="KW-0418">Kinase</keyword>
<dbReference type="GO" id="GO:0005524">
    <property type="term" value="F:ATP binding"/>
    <property type="evidence" value="ECO:0007669"/>
    <property type="project" value="UniProtKB-UniRule"/>
</dbReference>
<dbReference type="SUPFAM" id="SSF53613">
    <property type="entry name" value="Ribokinase-like"/>
    <property type="match status" value="1"/>
</dbReference>
<proteinExistence type="inferred from homology"/>
<feature type="binding site" evidence="12">
    <location>
        <begin position="256"/>
        <end position="257"/>
    </location>
    <ligand>
        <name>ATP</name>
        <dbReference type="ChEBI" id="CHEBI:30616"/>
    </ligand>
</feature>
<keyword evidence="10 12" id="KW-0630">Potassium</keyword>
<dbReference type="InterPro" id="IPR011611">
    <property type="entry name" value="PfkB_dom"/>
</dbReference>
<dbReference type="UniPathway" id="UPA00916">
    <property type="reaction ID" value="UER00889"/>
</dbReference>
<comment type="subcellular location">
    <subcellularLocation>
        <location evidence="12">Cytoplasm</location>
    </subcellularLocation>
</comment>
<name>A0A523USC7_UNCAE</name>
<feature type="binding site" evidence="12">
    <location>
        <position position="292"/>
    </location>
    <ligand>
        <name>K(+)</name>
        <dbReference type="ChEBI" id="CHEBI:29103"/>
    </ligand>
</feature>
<dbReference type="GO" id="GO:0004747">
    <property type="term" value="F:ribokinase activity"/>
    <property type="evidence" value="ECO:0007669"/>
    <property type="project" value="UniProtKB-UniRule"/>
</dbReference>
<organism evidence="14 15">
    <name type="scientific">Aerophobetes bacterium</name>
    <dbReference type="NCBI Taxonomy" id="2030807"/>
    <lineage>
        <taxon>Bacteria</taxon>
        <taxon>Candidatus Aerophobota</taxon>
    </lineage>
</organism>
<feature type="binding site" evidence="12">
    <location>
        <position position="281"/>
    </location>
    <ligand>
        <name>ATP</name>
        <dbReference type="ChEBI" id="CHEBI:30616"/>
    </ligand>
</feature>
<gene>
    <name evidence="12 14" type="primary">rbsK</name>
    <name evidence="14" type="ORF">E3J59_03895</name>
</gene>
<dbReference type="PROSITE" id="PS00584">
    <property type="entry name" value="PFKB_KINASES_2"/>
    <property type="match status" value="1"/>
</dbReference>
<dbReference type="EMBL" id="SOJK01000169">
    <property type="protein sequence ID" value="TET45385.1"/>
    <property type="molecule type" value="Genomic_DNA"/>
</dbReference>
<evidence type="ECO:0000256" key="12">
    <source>
        <dbReference type="HAMAP-Rule" id="MF_01987"/>
    </source>
</evidence>
<feature type="binding site" evidence="12">
    <location>
        <position position="253"/>
    </location>
    <ligand>
        <name>K(+)</name>
        <dbReference type="ChEBI" id="CHEBI:29103"/>
    </ligand>
</feature>
<protein>
    <recommendedName>
        <fullName evidence="3 12">Ribokinase</fullName>
        <shortName evidence="12">RK</shortName>
        <ecNumber evidence="2 12">2.7.1.15</ecNumber>
    </recommendedName>
</protein>
<dbReference type="InterPro" id="IPR002173">
    <property type="entry name" value="Carboh/pur_kinase_PfkB_CS"/>
</dbReference>
<feature type="binding site" evidence="12">
    <location>
        <begin position="16"/>
        <end position="18"/>
    </location>
    <ligand>
        <name>substrate</name>
    </ligand>
</feature>
<comment type="cofactor">
    <cofactor evidence="12">
        <name>Mg(2+)</name>
        <dbReference type="ChEBI" id="CHEBI:18420"/>
    </cofactor>
    <text evidence="12">Requires a divalent cation, most likely magnesium in vivo, as an electrophilic catalyst to aid phosphoryl group transfer. It is the chelate of the metal and the nucleotide that is the actual substrate.</text>
</comment>
<evidence type="ECO:0000256" key="10">
    <source>
        <dbReference type="ARBA" id="ARBA00022958"/>
    </source>
</evidence>
<keyword evidence="6 12" id="KW-0547">Nucleotide-binding</keyword>
<accession>A0A523USC7</accession>
<feature type="binding site" evidence="12">
    <location>
        <position position="189"/>
    </location>
    <ligand>
        <name>ATP</name>
        <dbReference type="ChEBI" id="CHEBI:30616"/>
    </ligand>
</feature>